<dbReference type="AlphaFoldDB" id="A0A7S4KD94"/>
<name>A0A7S4KD94_GUITH</name>
<dbReference type="EMBL" id="HBKN01014440">
    <property type="protein sequence ID" value="CAE2291272.1"/>
    <property type="molecule type" value="Transcribed_RNA"/>
</dbReference>
<proteinExistence type="predicted"/>
<sequence length="516" mass="59539">MLARFENAFGEFDINGERVTDPERVRTTLEGAIGNNIHQLAALSDLLSEPNENMSWEKFRGCLEVDEAVDWHPPLRVPSLFRLLWLMRTQDCQCSIQRVACCIEPKVDGEQQGGKDIACQALKLWISWFGLHDIQSRCDLRLPDGRTKLFALVEDMLVLKDGDREARQDVLFDFLGRPLVYRSEDSWAWANRRNWLYQGPYNYYDAATGEPILSSDFSFSKFFAIRREGDELEMIDRRTDERIFAFWKPLFLECVKSEVDSTEAEAEFTVDVERDMSRVDFSQSTFFVYLWLRTTESGKQLIQLQGSCDLTYAMKFGAVKMCEATEEEEDQTWSTCDMAMSDMEDSIGSSTRELCDSELMGVKYRAAHLDCSCWFQTRTRIARAQDKLIRELLERVGSENATMRLSCSKVLEQTDKDIQQKMVAGLFKRLKAETTTSHFDIMSLLVRFASDTSQKEDIILRALEMTRQELKHVRVAGLELLASLCEPKDTRLNELISQMSCDDDYAVRAIAFRLNH</sequence>
<accession>A0A7S4KD94</accession>
<dbReference type="SUPFAM" id="SSF48371">
    <property type="entry name" value="ARM repeat"/>
    <property type="match status" value="1"/>
</dbReference>
<gene>
    <name evidence="1" type="ORF">GTHE00462_LOCUS11237</name>
</gene>
<protein>
    <submittedName>
        <fullName evidence="1">Uncharacterized protein</fullName>
    </submittedName>
</protein>
<evidence type="ECO:0000313" key="1">
    <source>
        <dbReference type="EMBL" id="CAE2291272.1"/>
    </source>
</evidence>
<organism evidence="1">
    <name type="scientific">Guillardia theta</name>
    <name type="common">Cryptophyte</name>
    <name type="synonym">Cryptomonas phi</name>
    <dbReference type="NCBI Taxonomy" id="55529"/>
    <lineage>
        <taxon>Eukaryota</taxon>
        <taxon>Cryptophyceae</taxon>
        <taxon>Pyrenomonadales</taxon>
        <taxon>Geminigeraceae</taxon>
        <taxon>Guillardia</taxon>
    </lineage>
</organism>
<reference evidence="1" key="1">
    <citation type="submission" date="2021-01" db="EMBL/GenBank/DDBJ databases">
        <authorList>
            <person name="Corre E."/>
            <person name="Pelletier E."/>
            <person name="Niang G."/>
            <person name="Scheremetjew M."/>
            <person name="Finn R."/>
            <person name="Kale V."/>
            <person name="Holt S."/>
            <person name="Cochrane G."/>
            <person name="Meng A."/>
            <person name="Brown T."/>
            <person name="Cohen L."/>
        </authorList>
    </citation>
    <scope>NUCLEOTIDE SEQUENCE</scope>
    <source>
        <strain evidence="1">CCMP 2712</strain>
    </source>
</reference>
<dbReference type="InterPro" id="IPR016024">
    <property type="entry name" value="ARM-type_fold"/>
</dbReference>